<protein>
    <recommendedName>
        <fullName evidence="4">DUF2795 domain-containing protein</fullName>
    </recommendedName>
</protein>
<accession>A0A5J4L325</accession>
<dbReference type="Pfam" id="PF11387">
    <property type="entry name" value="DUF2795"/>
    <property type="match status" value="1"/>
</dbReference>
<gene>
    <name evidence="2" type="ORF">KDW_60280</name>
</gene>
<evidence type="ECO:0000313" key="2">
    <source>
        <dbReference type="EMBL" id="GER91866.1"/>
    </source>
</evidence>
<name>A0A5J4L325_9CHLR</name>
<dbReference type="RefSeq" id="WP_162005728.1">
    <property type="nucleotide sequence ID" value="NZ_BKZW01000004.1"/>
</dbReference>
<organism evidence="2 3">
    <name type="scientific">Dictyobacter vulcani</name>
    <dbReference type="NCBI Taxonomy" id="2607529"/>
    <lineage>
        <taxon>Bacteria</taxon>
        <taxon>Bacillati</taxon>
        <taxon>Chloroflexota</taxon>
        <taxon>Ktedonobacteria</taxon>
        <taxon>Ktedonobacterales</taxon>
        <taxon>Dictyobacteraceae</taxon>
        <taxon>Dictyobacter</taxon>
    </lineage>
</organism>
<dbReference type="Proteomes" id="UP000326912">
    <property type="component" value="Unassembled WGS sequence"/>
</dbReference>
<feature type="region of interest" description="Disordered" evidence="1">
    <location>
        <begin position="60"/>
        <end position="82"/>
    </location>
</feature>
<evidence type="ECO:0000256" key="1">
    <source>
        <dbReference type="SAM" id="MobiDB-lite"/>
    </source>
</evidence>
<dbReference type="InterPro" id="IPR021527">
    <property type="entry name" value="DUF2795"/>
</dbReference>
<dbReference type="AlphaFoldDB" id="A0A5J4L325"/>
<dbReference type="EMBL" id="BKZW01000004">
    <property type="protein sequence ID" value="GER91866.1"/>
    <property type="molecule type" value="Genomic_DNA"/>
</dbReference>
<proteinExistence type="predicted"/>
<comment type="caution">
    <text evidence="2">The sequence shown here is derived from an EMBL/GenBank/DDBJ whole genome shotgun (WGS) entry which is preliminary data.</text>
</comment>
<sequence length="82" mass="9216">MANVEATHIEGYLKDMKFPAQRDEIVAFAQRKGADDQIVSQMRRLPEQSFNSVNEIVRALNSNQGSNQGSNQNDRAGSRNQH</sequence>
<evidence type="ECO:0008006" key="4">
    <source>
        <dbReference type="Google" id="ProtNLM"/>
    </source>
</evidence>
<evidence type="ECO:0000313" key="3">
    <source>
        <dbReference type="Proteomes" id="UP000326912"/>
    </source>
</evidence>
<keyword evidence="3" id="KW-1185">Reference proteome</keyword>
<feature type="compositionally biased region" description="Low complexity" evidence="1">
    <location>
        <begin position="61"/>
        <end position="73"/>
    </location>
</feature>
<reference evidence="2 3" key="1">
    <citation type="submission" date="2019-10" db="EMBL/GenBank/DDBJ databases">
        <title>Dictyobacter vulcani sp. nov., within the class Ktedonobacteria, isolated from soil of volcanic Mt. Zao.</title>
        <authorList>
            <person name="Zheng Y."/>
            <person name="Wang C.M."/>
            <person name="Sakai Y."/>
            <person name="Abe K."/>
            <person name="Yokota A."/>
            <person name="Yabe S."/>
        </authorList>
    </citation>
    <scope>NUCLEOTIDE SEQUENCE [LARGE SCALE GENOMIC DNA]</scope>
    <source>
        <strain evidence="2 3">W12</strain>
    </source>
</reference>